<comment type="caution">
    <text evidence="6">The sequence shown here is derived from an EMBL/GenBank/DDBJ whole genome shotgun (WGS) entry which is preliminary data.</text>
</comment>
<keyword evidence="1" id="KW-0805">Transcription regulation</keyword>
<feature type="transmembrane region" description="Helical" evidence="4">
    <location>
        <begin position="104"/>
        <end position="124"/>
    </location>
</feature>
<feature type="transmembrane region" description="Helical" evidence="4">
    <location>
        <begin position="12"/>
        <end position="33"/>
    </location>
</feature>
<keyword evidence="4" id="KW-1133">Transmembrane helix</keyword>
<dbReference type="EMBL" id="JACCBY010000003">
    <property type="protein sequence ID" value="NYD90750.1"/>
    <property type="molecule type" value="Genomic_DNA"/>
</dbReference>
<dbReference type="Proteomes" id="UP000517753">
    <property type="component" value="Unassembled WGS sequence"/>
</dbReference>
<dbReference type="GO" id="GO:0003700">
    <property type="term" value="F:DNA-binding transcription factor activity"/>
    <property type="evidence" value="ECO:0007669"/>
    <property type="project" value="InterPro"/>
</dbReference>
<dbReference type="SUPFAM" id="SSF46689">
    <property type="entry name" value="Homeodomain-like"/>
    <property type="match status" value="1"/>
</dbReference>
<dbReference type="RefSeq" id="WP_179509183.1">
    <property type="nucleotide sequence ID" value="NZ_JACCBY010000003.1"/>
</dbReference>
<dbReference type="PANTHER" id="PTHR43280:SF29">
    <property type="entry name" value="ARAC-FAMILY TRANSCRIPTIONAL REGULATOR"/>
    <property type="match status" value="1"/>
</dbReference>
<proteinExistence type="predicted"/>
<sequence length="358" mass="38377">MSDRLFSLDDALFLLDAALRGGAIALLLLTAVIFARLPASRPRSFGIALALCAVMAALQGLPRIPALDGVGLIVDVGGDAAVPAFWLFARAWFDDEFRPSRRAIALVAVFVAAAAYLALQRAALVPPLPALDLILQAAGTALAVQVLWLAWRHRAGDLVEPRRRARTAFVLTVGAIILWTVWSGMIGRWALHTAIANLSGAVALFAGALALALLLFGLRHPAIFPSPAAGDAPRDAATPADLPVDPAVRDGLDRLMRDERAYRDPDLTIGTIAARLGVPDYRVRRLINGTLGHRNVSAFLNDHRIAEVRAALADPAQRDVPILTIAMDAGFGSLAVFNRAFKDRLGETPSTFRRRHLG</sequence>
<keyword evidence="3" id="KW-0804">Transcription</keyword>
<keyword evidence="2 6" id="KW-0238">DNA-binding</keyword>
<evidence type="ECO:0000313" key="6">
    <source>
        <dbReference type="EMBL" id="NYD90750.1"/>
    </source>
</evidence>
<keyword evidence="7" id="KW-1185">Reference proteome</keyword>
<evidence type="ECO:0000313" key="7">
    <source>
        <dbReference type="Proteomes" id="UP000517753"/>
    </source>
</evidence>
<name>A0A7Y9FNX2_9SPHN</name>
<feature type="transmembrane region" description="Helical" evidence="4">
    <location>
        <begin position="45"/>
        <end position="64"/>
    </location>
</feature>
<feature type="domain" description="HTH araC/xylS-type" evidence="5">
    <location>
        <begin position="250"/>
        <end position="355"/>
    </location>
</feature>
<evidence type="ECO:0000256" key="1">
    <source>
        <dbReference type="ARBA" id="ARBA00023015"/>
    </source>
</evidence>
<accession>A0A7Y9FNX2</accession>
<dbReference type="InterPro" id="IPR018062">
    <property type="entry name" value="HTH_AraC-typ_CS"/>
</dbReference>
<feature type="transmembrane region" description="Helical" evidence="4">
    <location>
        <begin position="70"/>
        <end position="92"/>
    </location>
</feature>
<dbReference type="Gene3D" id="1.10.10.60">
    <property type="entry name" value="Homeodomain-like"/>
    <property type="match status" value="1"/>
</dbReference>
<protein>
    <submittedName>
        <fullName evidence="6">AraC-like DNA-binding protein</fullName>
    </submittedName>
</protein>
<dbReference type="GO" id="GO:0043565">
    <property type="term" value="F:sequence-specific DNA binding"/>
    <property type="evidence" value="ECO:0007669"/>
    <property type="project" value="InterPro"/>
</dbReference>
<dbReference type="InterPro" id="IPR018060">
    <property type="entry name" value="HTH_AraC"/>
</dbReference>
<keyword evidence="4" id="KW-0472">Membrane</keyword>
<reference evidence="6 7" key="1">
    <citation type="submission" date="2020-07" db="EMBL/GenBank/DDBJ databases">
        <authorList>
            <person name="Partida-Martinez L."/>
            <person name="Huntemann M."/>
            <person name="Clum A."/>
            <person name="Wang J."/>
            <person name="Palaniappan K."/>
            <person name="Ritter S."/>
            <person name="Chen I.-M."/>
            <person name="Stamatis D."/>
            <person name="Reddy T."/>
            <person name="O'Malley R."/>
            <person name="Daum C."/>
            <person name="Shapiro N."/>
            <person name="Ivanova N."/>
            <person name="Kyrpides N."/>
            <person name="Woyke T."/>
        </authorList>
    </citation>
    <scope>NUCLEOTIDE SEQUENCE [LARGE SCALE GENOMIC DNA]</scope>
    <source>
        <strain evidence="6 7">AS2.3</strain>
    </source>
</reference>
<dbReference type="AlphaFoldDB" id="A0A7Y9FNX2"/>
<dbReference type="PANTHER" id="PTHR43280">
    <property type="entry name" value="ARAC-FAMILY TRANSCRIPTIONAL REGULATOR"/>
    <property type="match status" value="1"/>
</dbReference>
<keyword evidence="4" id="KW-0812">Transmembrane</keyword>
<gene>
    <name evidence="6" type="ORF">HD841_002547</name>
</gene>
<evidence type="ECO:0000256" key="4">
    <source>
        <dbReference type="SAM" id="Phobius"/>
    </source>
</evidence>
<evidence type="ECO:0000256" key="3">
    <source>
        <dbReference type="ARBA" id="ARBA00023163"/>
    </source>
</evidence>
<reference evidence="6 7" key="2">
    <citation type="submission" date="2020-08" db="EMBL/GenBank/DDBJ databases">
        <title>The Agave Microbiome: Exploring the role of microbial communities in plant adaptations to desert environments.</title>
        <authorList>
            <person name="Partida-Martinez L.P."/>
        </authorList>
    </citation>
    <scope>NUCLEOTIDE SEQUENCE [LARGE SCALE GENOMIC DNA]</scope>
    <source>
        <strain evidence="6 7">AS2.3</strain>
    </source>
</reference>
<evidence type="ECO:0000259" key="5">
    <source>
        <dbReference type="PROSITE" id="PS01124"/>
    </source>
</evidence>
<feature type="transmembrane region" description="Helical" evidence="4">
    <location>
        <begin position="194"/>
        <end position="216"/>
    </location>
</feature>
<feature type="transmembrane region" description="Helical" evidence="4">
    <location>
        <begin position="130"/>
        <end position="151"/>
    </location>
</feature>
<dbReference type="PROSITE" id="PS01124">
    <property type="entry name" value="HTH_ARAC_FAMILY_2"/>
    <property type="match status" value="1"/>
</dbReference>
<dbReference type="SMART" id="SM00342">
    <property type="entry name" value="HTH_ARAC"/>
    <property type="match status" value="1"/>
</dbReference>
<feature type="transmembrane region" description="Helical" evidence="4">
    <location>
        <begin position="163"/>
        <end position="182"/>
    </location>
</feature>
<dbReference type="Pfam" id="PF12833">
    <property type="entry name" value="HTH_18"/>
    <property type="match status" value="1"/>
</dbReference>
<dbReference type="InterPro" id="IPR009057">
    <property type="entry name" value="Homeodomain-like_sf"/>
</dbReference>
<evidence type="ECO:0000256" key="2">
    <source>
        <dbReference type="ARBA" id="ARBA00023125"/>
    </source>
</evidence>
<dbReference type="PROSITE" id="PS00041">
    <property type="entry name" value="HTH_ARAC_FAMILY_1"/>
    <property type="match status" value="1"/>
</dbReference>
<organism evidence="6 7">
    <name type="scientific">Sphingomonas melonis</name>
    <dbReference type="NCBI Taxonomy" id="152682"/>
    <lineage>
        <taxon>Bacteria</taxon>
        <taxon>Pseudomonadati</taxon>
        <taxon>Pseudomonadota</taxon>
        <taxon>Alphaproteobacteria</taxon>
        <taxon>Sphingomonadales</taxon>
        <taxon>Sphingomonadaceae</taxon>
        <taxon>Sphingomonas</taxon>
    </lineage>
</organism>